<keyword evidence="7" id="KW-0325">Glycoprotein</keyword>
<dbReference type="AlphaFoldDB" id="A0A8D0GKD2"/>
<protein>
    <submittedName>
        <fullName evidence="11">Myelin protein zero like 2</fullName>
    </submittedName>
</protein>
<feature type="transmembrane region" description="Helical" evidence="9">
    <location>
        <begin position="130"/>
        <end position="154"/>
    </location>
</feature>
<evidence type="ECO:0000256" key="3">
    <source>
        <dbReference type="ARBA" id="ARBA00022729"/>
    </source>
</evidence>
<evidence type="ECO:0000256" key="1">
    <source>
        <dbReference type="ARBA" id="ARBA00004479"/>
    </source>
</evidence>
<dbReference type="Proteomes" id="UP000694392">
    <property type="component" value="Unplaced"/>
</dbReference>
<gene>
    <name evidence="11" type="primary">MPZL2</name>
</gene>
<dbReference type="InterPro" id="IPR013106">
    <property type="entry name" value="Ig_V-set"/>
</dbReference>
<reference evidence="11" key="1">
    <citation type="submission" date="2025-08" db="UniProtKB">
        <authorList>
            <consortium name="Ensembl"/>
        </authorList>
    </citation>
    <scope>IDENTIFICATION</scope>
</reference>
<feature type="domain" description="Immunoglobulin V-set" evidence="10">
    <location>
        <begin position="56"/>
        <end position="121"/>
    </location>
</feature>
<accession>A0A8D0GKD2</accession>
<dbReference type="InterPro" id="IPR000920">
    <property type="entry name" value="Myelin_P0-rel"/>
</dbReference>
<dbReference type="SUPFAM" id="SSF48726">
    <property type="entry name" value="Immunoglobulin"/>
    <property type="match status" value="1"/>
</dbReference>
<sequence>IFSSLSSRSILSLAISSSGFEPPPSGCQSVGRGCWGTFGSASAAAGRVEGDLVGVFYYYEEPYPPQSGRFMGRVTWDGNTNRNDASIQLWSVTPTDNGTFLCQVKNPPDVDGMIGEIQLSVVLRVNFSEIHILALAIGSACALMIILVIVVVVYRHQRKKRQEKRMEMVEAKP</sequence>
<keyword evidence="12" id="KW-1185">Reference proteome</keyword>
<keyword evidence="3" id="KW-0732">Signal</keyword>
<dbReference type="Ensembl" id="ENSSPUT00000006591.1">
    <property type="protein sequence ID" value="ENSSPUP00000006189.1"/>
    <property type="gene ID" value="ENSSPUG00000004759.1"/>
</dbReference>
<dbReference type="PANTHER" id="PTHR13869">
    <property type="entry name" value="MYELIN P0 RELATED"/>
    <property type="match status" value="1"/>
</dbReference>
<dbReference type="Gene3D" id="2.60.40.10">
    <property type="entry name" value="Immunoglobulins"/>
    <property type="match status" value="1"/>
</dbReference>
<reference evidence="11" key="2">
    <citation type="submission" date="2025-09" db="UniProtKB">
        <authorList>
            <consortium name="Ensembl"/>
        </authorList>
    </citation>
    <scope>IDENTIFICATION</scope>
</reference>
<dbReference type="PANTHER" id="PTHR13869:SF21">
    <property type="entry name" value="MYELIN PROTEIN ZERO-LIKE PROTEIN 2"/>
    <property type="match status" value="1"/>
</dbReference>
<keyword evidence="4 9" id="KW-1133">Transmembrane helix</keyword>
<evidence type="ECO:0000313" key="11">
    <source>
        <dbReference type="Ensembl" id="ENSSPUP00000006189.1"/>
    </source>
</evidence>
<dbReference type="GO" id="GO:0005886">
    <property type="term" value="C:plasma membrane"/>
    <property type="evidence" value="ECO:0007669"/>
    <property type="project" value="TreeGrafter"/>
</dbReference>
<dbReference type="PRINTS" id="PR00213">
    <property type="entry name" value="MYELINP0"/>
</dbReference>
<evidence type="ECO:0000256" key="7">
    <source>
        <dbReference type="ARBA" id="ARBA00023180"/>
    </source>
</evidence>
<evidence type="ECO:0000256" key="6">
    <source>
        <dbReference type="ARBA" id="ARBA00023157"/>
    </source>
</evidence>
<evidence type="ECO:0000313" key="12">
    <source>
        <dbReference type="Proteomes" id="UP000694392"/>
    </source>
</evidence>
<dbReference type="Pfam" id="PF07686">
    <property type="entry name" value="V-set"/>
    <property type="match status" value="1"/>
</dbReference>
<keyword evidence="2 9" id="KW-0812">Transmembrane</keyword>
<evidence type="ECO:0000256" key="2">
    <source>
        <dbReference type="ARBA" id="ARBA00022692"/>
    </source>
</evidence>
<comment type="subcellular location">
    <subcellularLocation>
        <location evidence="1">Membrane</location>
        <topology evidence="1">Single-pass type I membrane protein</topology>
    </subcellularLocation>
</comment>
<evidence type="ECO:0000259" key="10">
    <source>
        <dbReference type="Pfam" id="PF07686"/>
    </source>
</evidence>
<dbReference type="GeneTree" id="ENSGT01030000234556"/>
<dbReference type="InterPro" id="IPR013783">
    <property type="entry name" value="Ig-like_fold"/>
</dbReference>
<name>A0A8D0GKD2_SPHPU</name>
<evidence type="ECO:0000256" key="9">
    <source>
        <dbReference type="SAM" id="Phobius"/>
    </source>
</evidence>
<dbReference type="InterPro" id="IPR036179">
    <property type="entry name" value="Ig-like_dom_sf"/>
</dbReference>
<keyword evidence="6" id="KW-1015">Disulfide bond</keyword>
<dbReference type="GO" id="GO:0098609">
    <property type="term" value="P:cell-cell adhesion"/>
    <property type="evidence" value="ECO:0007669"/>
    <property type="project" value="TreeGrafter"/>
</dbReference>
<evidence type="ECO:0000256" key="4">
    <source>
        <dbReference type="ARBA" id="ARBA00022989"/>
    </source>
</evidence>
<evidence type="ECO:0000256" key="5">
    <source>
        <dbReference type="ARBA" id="ARBA00023136"/>
    </source>
</evidence>
<evidence type="ECO:0000256" key="8">
    <source>
        <dbReference type="ARBA" id="ARBA00023319"/>
    </source>
</evidence>
<proteinExistence type="predicted"/>
<keyword evidence="8" id="KW-0393">Immunoglobulin domain</keyword>
<organism evidence="11 12">
    <name type="scientific">Sphenodon punctatus</name>
    <name type="common">Tuatara</name>
    <name type="synonym">Hatteria punctata</name>
    <dbReference type="NCBI Taxonomy" id="8508"/>
    <lineage>
        <taxon>Eukaryota</taxon>
        <taxon>Metazoa</taxon>
        <taxon>Chordata</taxon>
        <taxon>Craniata</taxon>
        <taxon>Vertebrata</taxon>
        <taxon>Euteleostomi</taxon>
        <taxon>Lepidosauria</taxon>
        <taxon>Sphenodontia</taxon>
        <taxon>Sphenodontidae</taxon>
        <taxon>Sphenodon</taxon>
    </lineage>
</organism>
<keyword evidence="5 9" id="KW-0472">Membrane</keyword>